<dbReference type="InterPro" id="IPR004843">
    <property type="entry name" value="Calcineurin-like_PHP"/>
</dbReference>
<evidence type="ECO:0000256" key="3">
    <source>
        <dbReference type="SAM" id="SignalP"/>
    </source>
</evidence>
<dbReference type="InterPro" id="IPR029052">
    <property type="entry name" value="Metallo-depent_PP-like"/>
</dbReference>
<keyword evidence="2" id="KW-0378">Hydrolase</keyword>
<sequence>MRFYKNTLLLFVLLLITACATYKPQYDANYVQENFPYDKTIKHSFYLIGDGGNSPLGEQTGTLKMLEADLKTASKHSTLLFLGDNIYPHGMPKKDEKQRAFAEHQLKAQTQLAKDFKGRTIFIPGNHDWYSDGLKGLKRQEKFIEDLIGKNTFLPEDGCPLKRIKIGSDIVLLIVDSSWYLTNWDKHPTMNDDCEIQTRGAFFDKFESEIKKARGKTTIVAIHHPMFTNGPHGGQYDFKSHMTPLPGLGTLKNVIRKTSGISPEDLQNKRYTEFRKRIVTLSQENDKVIFVSGHEHNLQYIIKDNIPQIISGSGSKINPTRNINGGKFSSGESGYARLDVFENGSSHVRFYSATENKVVFESSVLAEDKKYDTSKFDAIFPNEEIASIYTKEETTKSDFYTKVWGKRYRQDYSVNVTAPTVNLDTLFGGLKPIRKGGGHQSLSLRLEDKNGKEYVLRAMRKSAVQYIQAVGFKDQYVKTDFEDTATEDLLLDFFAGSHPYSSFVVPTLSKAVDIYHTNPVLYYVPKQKALGNFNNEFGDELYMIEERPGDGHGDNSSFGFSNKIISTDDMLYDLHKNENHSIDEEMYIRARLFDMVIGDWDRHQDQWRWAIFKENGKTIYRPVPRDRDQAFSIMSDGFLPNILTKLIPGLRLLEAYDEELKSPKWFNLEPYPLDKALITKSDKSVWDVQIQQIVDVLNDDVINKAFTNLPKEVNQQSVKEIKRKLKGRLNNLQEISDAYYAYLNKYVVIIGTDKDDVFEVTRLANGNTKVEAFRIKKGKKGDIFHSRTYNTRDTKEIWIYGLDDDDVFKVSGNGDKLIKVRIIGGQNKDTYDIENGKSIVLYDYKSKENKFLNDNGKKSLTDDYGINVYDYKKLKNDSNELIPTIGINPDDGFKIGFLDKYTTYKFEQNPFTTQHTFSGAYYFSTNGFELKYGGEFANIFQNWNFKIESVFTSPNYSINFFGYGNSTPNNEADDNDGIDVDKDYNRVKLSTFSLSPSLVWRGQLDAQFKFGLRYESIEVEEIEDRYINTFYVENNEESHNHFFGVETSYEFENRDYKAFPTLGMGFSLTAGYRSNLKESKGFGYIIPSLSFNYKIDSEGQLVFATKFKGHLNIGDDFEFYQAASIGGDDGLRGYRNQRFTGKSSFYQSTDIRLNLHETKTSIVPLIIGIYGGFDYGRVWIDNSLVTELDYNTNGMNTSIGGGVFFNALDVLSCNLATFNSDDGLRLTFAFGFEF</sequence>
<feature type="domain" description="Calcineurin-like phosphoesterase" evidence="4">
    <location>
        <begin position="63"/>
        <end position="296"/>
    </location>
</feature>
<keyword evidence="7" id="KW-1185">Reference proteome</keyword>
<dbReference type="PANTHER" id="PTHR10161:SF14">
    <property type="entry name" value="TARTRATE-RESISTANT ACID PHOSPHATASE TYPE 5"/>
    <property type="match status" value="1"/>
</dbReference>
<reference evidence="6 7" key="1">
    <citation type="submission" date="2023-10" db="EMBL/GenBank/DDBJ databases">
        <title>Marimonas sp. nov. isolated from tidal mud flat.</title>
        <authorList>
            <person name="Jaincy N.J."/>
            <person name="Srinivasan S."/>
            <person name="Lee S.-S."/>
        </authorList>
    </citation>
    <scope>NUCLEOTIDE SEQUENCE [LARGE SCALE GENOMIC DNA]</scope>
    <source>
        <strain evidence="6 7">MJ-SS3</strain>
    </source>
</reference>
<dbReference type="PANTHER" id="PTHR10161">
    <property type="entry name" value="TARTRATE-RESISTANT ACID PHOSPHATASE TYPE 5"/>
    <property type="match status" value="1"/>
</dbReference>
<feature type="chain" id="PRO_5046511296" evidence="3">
    <location>
        <begin position="21"/>
        <end position="1234"/>
    </location>
</feature>
<evidence type="ECO:0000259" key="4">
    <source>
        <dbReference type="Pfam" id="PF00149"/>
    </source>
</evidence>
<accession>A0ABU3U483</accession>
<organism evidence="6 7">
    <name type="scientific">Gilvirhabdus luticola</name>
    <dbReference type="NCBI Taxonomy" id="3079858"/>
    <lineage>
        <taxon>Bacteria</taxon>
        <taxon>Pseudomonadati</taxon>
        <taxon>Bacteroidota</taxon>
        <taxon>Flavobacteriia</taxon>
        <taxon>Flavobacteriales</taxon>
        <taxon>Flavobacteriaceae</taxon>
        <taxon>Gilvirhabdus</taxon>
    </lineage>
</organism>
<dbReference type="Gene3D" id="3.60.21.10">
    <property type="match status" value="1"/>
</dbReference>
<evidence type="ECO:0000256" key="1">
    <source>
        <dbReference type="ARBA" id="ARBA00022729"/>
    </source>
</evidence>
<dbReference type="Pfam" id="PF00149">
    <property type="entry name" value="Metallophos"/>
    <property type="match status" value="1"/>
</dbReference>
<dbReference type="Pfam" id="PF03865">
    <property type="entry name" value="ShlB"/>
    <property type="match status" value="1"/>
</dbReference>
<keyword evidence="1 3" id="KW-0732">Signal</keyword>
<evidence type="ECO:0000259" key="5">
    <source>
        <dbReference type="Pfam" id="PF03865"/>
    </source>
</evidence>
<proteinExistence type="predicted"/>
<dbReference type="PROSITE" id="PS51257">
    <property type="entry name" value="PROKAR_LIPOPROTEIN"/>
    <property type="match status" value="1"/>
</dbReference>
<dbReference type="InterPro" id="IPR051558">
    <property type="entry name" value="Metallophosphoesterase_PAP"/>
</dbReference>
<protein>
    <submittedName>
        <fullName evidence="6">Metallophosphoesterase</fullName>
    </submittedName>
</protein>
<gene>
    <name evidence="6" type="ORF">RXV94_03095</name>
</gene>
<dbReference type="RefSeq" id="WP_316660993.1">
    <property type="nucleotide sequence ID" value="NZ_JAWHTF010000001.1"/>
</dbReference>
<evidence type="ECO:0000313" key="7">
    <source>
        <dbReference type="Proteomes" id="UP001268651"/>
    </source>
</evidence>
<name>A0ABU3U483_9FLAO</name>
<dbReference type="EMBL" id="JAWHTF010000001">
    <property type="protein sequence ID" value="MDU8885132.1"/>
    <property type="molecule type" value="Genomic_DNA"/>
</dbReference>
<dbReference type="Proteomes" id="UP001268651">
    <property type="component" value="Unassembled WGS sequence"/>
</dbReference>
<evidence type="ECO:0000256" key="2">
    <source>
        <dbReference type="ARBA" id="ARBA00022801"/>
    </source>
</evidence>
<feature type="signal peptide" evidence="3">
    <location>
        <begin position="1"/>
        <end position="20"/>
    </location>
</feature>
<dbReference type="SUPFAM" id="SSF56300">
    <property type="entry name" value="Metallo-dependent phosphatases"/>
    <property type="match status" value="1"/>
</dbReference>
<dbReference type="InterPro" id="IPR005565">
    <property type="entry name" value="Hemolysn_activator_HlyB_C"/>
</dbReference>
<feature type="domain" description="Haemolysin activator HlyB C-terminal" evidence="5">
    <location>
        <begin position="1079"/>
        <end position="1182"/>
    </location>
</feature>
<comment type="caution">
    <text evidence="6">The sequence shown here is derived from an EMBL/GenBank/DDBJ whole genome shotgun (WGS) entry which is preliminary data.</text>
</comment>
<evidence type="ECO:0000313" key="6">
    <source>
        <dbReference type="EMBL" id="MDU8885132.1"/>
    </source>
</evidence>